<feature type="compositionally biased region" description="Basic and acidic residues" evidence="2">
    <location>
        <begin position="425"/>
        <end position="435"/>
    </location>
</feature>
<dbReference type="PANTHER" id="PTHR35164:SF9">
    <property type="entry name" value="EXPRESSED PROTEIN"/>
    <property type="match status" value="1"/>
</dbReference>
<evidence type="ECO:0008006" key="5">
    <source>
        <dbReference type="Google" id="ProtNLM"/>
    </source>
</evidence>
<keyword evidence="4" id="KW-1185">Reference proteome</keyword>
<reference evidence="4" key="1">
    <citation type="submission" date="2016-04" db="EMBL/GenBank/DDBJ databases">
        <title>Cephalotus genome sequencing.</title>
        <authorList>
            <person name="Fukushima K."/>
            <person name="Hasebe M."/>
            <person name="Fang X."/>
        </authorList>
    </citation>
    <scope>NUCLEOTIDE SEQUENCE [LARGE SCALE GENOMIC DNA]</scope>
    <source>
        <strain evidence="4">cv. St1</strain>
    </source>
</reference>
<feature type="compositionally biased region" description="Acidic residues" evidence="2">
    <location>
        <begin position="491"/>
        <end position="500"/>
    </location>
</feature>
<accession>A0A1Q3CUK4</accession>
<organism evidence="3 4">
    <name type="scientific">Cephalotus follicularis</name>
    <name type="common">Albany pitcher plant</name>
    <dbReference type="NCBI Taxonomy" id="3775"/>
    <lineage>
        <taxon>Eukaryota</taxon>
        <taxon>Viridiplantae</taxon>
        <taxon>Streptophyta</taxon>
        <taxon>Embryophyta</taxon>
        <taxon>Tracheophyta</taxon>
        <taxon>Spermatophyta</taxon>
        <taxon>Magnoliopsida</taxon>
        <taxon>eudicotyledons</taxon>
        <taxon>Gunneridae</taxon>
        <taxon>Pentapetalae</taxon>
        <taxon>rosids</taxon>
        <taxon>fabids</taxon>
        <taxon>Oxalidales</taxon>
        <taxon>Cephalotaceae</taxon>
        <taxon>Cephalotus</taxon>
    </lineage>
</organism>
<dbReference type="OrthoDB" id="774313at2759"/>
<dbReference type="STRING" id="3775.A0A1Q3CUK4"/>
<evidence type="ECO:0000313" key="3">
    <source>
        <dbReference type="EMBL" id="GAV83743.1"/>
    </source>
</evidence>
<dbReference type="InParanoid" id="A0A1Q3CUK4"/>
<name>A0A1Q3CUK4_CEPFO</name>
<dbReference type="PANTHER" id="PTHR35164">
    <property type="entry name" value="EXPRESSED PROTEIN"/>
    <property type="match status" value="1"/>
</dbReference>
<dbReference type="Proteomes" id="UP000187406">
    <property type="component" value="Unassembled WGS sequence"/>
</dbReference>
<evidence type="ECO:0000313" key="4">
    <source>
        <dbReference type="Proteomes" id="UP000187406"/>
    </source>
</evidence>
<feature type="region of interest" description="Disordered" evidence="2">
    <location>
        <begin position="463"/>
        <end position="507"/>
    </location>
</feature>
<evidence type="ECO:0000256" key="1">
    <source>
        <dbReference type="SAM" id="Coils"/>
    </source>
</evidence>
<dbReference type="FunCoup" id="A0A1Q3CUK4">
    <property type="interactions" value="17"/>
</dbReference>
<sequence length="585" mass="66476">MKKLAQEANMRLSEAMSTQKVADIYTEFGSVKESLLNAQQELKTKENHIEFMRIELGKAQELEKKLEEEDASLDKLKEELSNAKASEGRVNDMLSKSEGRIQELEAEIERGKQSEAKIIDSLAAQTKQLEQTKIMLEESKLEIGSLHEELEKWGCSSVKSGSQDNTPMKEASERLKSEFKLANANLGFAEEKDKRLRLEAKSPLAEMELLRNELKLATEAEENSKKAMDDLALALKEVVTEANQVKEKLTLTQEELEKAKGEAENLKLKLKSTEAKLKVHLKEADRYRNTADRLRIEAEESLLAWNGKETGFVGCIKRAEDEKTAVLEENRKLNESVRVAENMTRTSKEENNKLRDILKQALNEANAAKEAAGIAKAENSQLKDALAEKDDALCFISRENENLRINQAAALENIKQLKHVLSEASSKELKSDKEKGRKLKPQNSTDKEDKKFAKSFSLNLKDLKIPHKHKDADEDLSKMQNKHNDSNRNTDEEESPETEGDPLRGSIFDMEESPVQHHRNKSSSAFTDDGVTINSDDFDHFIGVHFGDMDNDRNSRKKKALLRRFGDLLYKKRTYHHRKEPSLDD</sequence>
<protein>
    <recommendedName>
        <fullName evidence="5">DUF827 domain-containing protein</fullName>
    </recommendedName>
</protein>
<feature type="compositionally biased region" description="Basic and acidic residues" evidence="2">
    <location>
        <begin position="463"/>
        <end position="490"/>
    </location>
</feature>
<dbReference type="EMBL" id="BDDD01002994">
    <property type="protein sequence ID" value="GAV83743.1"/>
    <property type="molecule type" value="Genomic_DNA"/>
</dbReference>
<feature type="region of interest" description="Disordered" evidence="2">
    <location>
        <begin position="423"/>
        <end position="451"/>
    </location>
</feature>
<feature type="coiled-coil region" evidence="1">
    <location>
        <begin position="172"/>
        <end position="420"/>
    </location>
</feature>
<dbReference type="AlphaFoldDB" id="A0A1Q3CUK4"/>
<feature type="coiled-coil region" evidence="1">
    <location>
        <begin position="35"/>
        <end position="142"/>
    </location>
</feature>
<proteinExistence type="predicted"/>
<gene>
    <name evidence="3" type="ORF">CFOL_v3_27189</name>
</gene>
<comment type="caution">
    <text evidence="3">The sequence shown here is derived from an EMBL/GenBank/DDBJ whole genome shotgun (WGS) entry which is preliminary data.</text>
</comment>
<evidence type="ECO:0000256" key="2">
    <source>
        <dbReference type="SAM" id="MobiDB-lite"/>
    </source>
</evidence>
<keyword evidence="1" id="KW-0175">Coiled coil</keyword>